<organism evidence="2 3">
    <name type="scientific">Nocardia fusca</name>
    <dbReference type="NCBI Taxonomy" id="941183"/>
    <lineage>
        <taxon>Bacteria</taxon>
        <taxon>Bacillati</taxon>
        <taxon>Actinomycetota</taxon>
        <taxon>Actinomycetes</taxon>
        <taxon>Mycobacteriales</taxon>
        <taxon>Nocardiaceae</taxon>
        <taxon>Nocardia</taxon>
    </lineage>
</organism>
<keyword evidence="3" id="KW-1185">Reference proteome</keyword>
<accession>A0ABV3FHZ4</accession>
<keyword evidence="1" id="KW-0812">Transmembrane</keyword>
<feature type="transmembrane region" description="Helical" evidence="1">
    <location>
        <begin position="308"/>
        <end position="331"/>
    </location>
</feature>
<keyword evidence="1" id="KW-0472">Membrane</keyword>
<reference evidence="2 3" key="1">
    <citation type="submission" date="2024-06" db="EMBL/GenBank/DDBJ databases">
        <title>The Natural Products Discovery Center: Release of the First 8490 Sequenced Strains for Exploring Actinobacteria Biosynthetic Diversity.</title>
        <authorList>
            <person name="Kalkreuter E."/>
            <person name="Kautsar S.A."/>
            <person name="Yang D."/>
            <person name="Bader C.D."/>
            <person name="Teijaro C.N."/>
            <person name="Fluegel L."/>
            <person name="Davis C.M."/>
            <person name="Simpson J.R."/>
            <person name="Lauterbach L."/>
            <person name="Steele A.D."/>
            <person name="Gui C."/>
            <person name="Meng S."/>
            <person name="Li G."/>
            <person name="Viehrig K."/>
            <person name="Ye F."/>
            <person name="Su P."/>
            <person name="Kiefer A.F."/>
            <person name="Nichols A."/>
            <person name="Cepeda A.J."/>
            <person name="Yan W."/>
            <person name="Fan B."/>
            <person name="Jiang Y."/>
            <person name="Adhikari A."/>
            <person name="Zheng C.-J."/>
            <person name="Schuster L."/>
            <person name="Cowan T.M."/>
            <person name="Smanski M.J."/>
            <person name="Chevrette M.G."/>
            <person name="De Carvalho L.P.S."/>
            <person name="Shen B."/>
        </authorList>
    </citation>
    <scope>NUCLEOTIDE SEQUENCE [LARGE SCALE GENOMIC DNA]</scope>
    <source>
        <strain evidence="2 3">NPDC050671</strain>
    </source>
</reference>
<dbReference type="EMBL" id="JBFAIH010000028">
    <property type="protein sequence ID" value="MEV0367325.1"/>
    <property type="molecule type" value="Genomic_DNA"/>
</dbReference>
<feature type="transmembrane region" description="Helical" evidence="1">
    <location>
        <begin position="351"/>
        <end position="376"/>
    </location>
</feature>
<feature type="transmembrane region" description="Helical" evidence="1">
    <location>
        <begin position="135"/>
        <end position="160"/>
    </location>
</feature>
<evidence type="ECO:0000256" key="1">
    <source>
        <dbReference type="SAM" id="Phobius"/>
    </source>
</evidence>
<evidence type="ECO:0000313" key="2">
    <source>
        <dbReference type="EMBL" id="MEV0367325.1"/>
    </source>
</evidence>
<keyword evidence="1" id="KW-1133">Transmembrane helix</keyword>
<feature type="transmembrane region" description="Helical" evidence="1">
    <location>
        <begin position="444"/>
        <end position="463"/>
    </location>
</feature>
<feature type="transmembrane region" description="Helical" evidence="1">
    <location>
        <begin position="470"/>
        <end position="494"/>
    </location>
</feature>
<evidence type="ECO:0000313" key="3">
    <source>
        <dbReference type="Proteomes" id="UP001551658"/>
    </source>
</evidence>
<feature type="transmembrane region" description="Helical" evidence="1">
    <location>
        <begin position="202"/>
        <end position="225"/>
    </location>
</feature>
<sequence>MTATTLQPPPATTPAPERALSWLAMRQIRRGAALVTLTAAGLSGVVAAQYQATFADALDSESLRALTENPAVRVLFGAARALDDPGGFTVWRTGTPVFVLCGLWALLAATRITRGEEESGRWDLLLAGRARLVDLVARSAAMLTLAAVLAAAGVGIVLAATGTATAGAIVHALCVFGTTTFFAGVGLLAAQLLPSRPAATGSAAAVLGACLLLRMLADGLTALAWTAWLTPFGLAARAAPYAGNHVAPVLTLMGIAAATVLAAVAVARRRDLGSAVIRPADHRPARTRLLGSVPGFAARRALSSTTGWAVGIAAYFSVIGAVLSSILEFLTDNPRFAELAATAGFGGIGTATGFAAAMFALLAIPAGLYAVTRIAAMAAEEKARRWTTLHSLPLSRYQLAGAEIGVTAVAIAVLLATAAVALWAGAVLTGASLGLGQALAGASNIAPVALLGLGAAVLALGWYPGAVGAIGALPVAGGFLLDIVARSAGAPAWLIEASPFAHLAPVPDAAPDPIATLALITIALTMMGIGLCGYARRDLND</sequence>
<feature type="transmembrane region" description="Helical" evidence="1">
    <location>
        <begin position="245"/>
        <end position="267"/>
    </location>
</feature>
<feature type="transmembrane region" description="Helical" evidence="1">
    <location>
        <begin position="397"/>
        <end position="424"/>
    </location>
</feature>
<feature type="transmembrane region" description="Helical" evidence="1">
    <location>
        <begin position="166"/>
        <end position="190"/>
    </location>
</feature>
<name>A0ABV3FHZ4_9NOCA</name>
<dbReference type="RefSeq" id="WP_357986684.1">
    <property type="nucleotide sequence ID" value="NZ_JBFAIH010000028.1"/>
</dbReference>
<feature type="transmembrane region" description="Helical" evidence="1">
    <location>
        <begin position="514"/>
        <end position="535"/>
    </location>
</feature>
<comment type="caution">
    <text evidence="2">The sequence shown here is derived from an EMBL/GenBank/DDBJ whole genome shotgun (WGS) entry which is preliminary data.</text>
</comment>
<gene>
    <name evidence="2" type="ORF">AB0H72_32015</name>
</gene>
<protein>
    <submittedName>
        <fullName evidence="2">Polyketide antibiotic transporter</fullName>
    </submittedName>
</protein>
<proteinExistence type="predicted"/>
<feature type="transmembrane region" description="Helical" evidence="1">
    <location>
        <begin position="31"/>
        <end position="50"/>
    </location>
</feature>
<dbReference type="Proteomes" id="UP001551658">
    <property type="component" value="Unassembled WGS sequence"/>
</dbReference>